<name>A0A4Y2MH56_ARAVE</name>
<keyword evidence="2" id="KW-1185">Reference proteome</keyword>
<evidence type="ECO:0000313" key="1">
    <source>
        <dbReference type="EMBL" id="GBN25812.1"/>
    </source>
</evidence>
<dbReference type="Proteomes" id="UP000499080">
    <property type="component" value="Unassembled WGS sequence"/>
</dbReference>
<comment type="caution">
    <text evidence="1">The sequence shown here is derived from an EMBL/GenBank/DDBJ whole genome shotgun (WGS) entry which is preliminary data.</text>
</comment>
<dbReference type="AlphaFoldDB" id="A0A4Y2MH56"/>
<organism evidence="1 2">
    <name type="scientific">Araneus ventricosus</name>
    <name type="common">Orbweaver spider</name>
    <name type="synonym">Epeira ventricosa</name>
    <dbReference type="NCBI Taxonomy" id="182803"/>
    <lineage>
        <taxon>Eukaryota</taxon>
        <taxon>Metazoa</taxon>
        <taxon>Ecdysozoa</taxon>
        <taxon>Arthropoda</taxon>
        <taxon>Chelicerata</taxon>
        <taxon>Arachnida</taxon>
        <taxon>Araneae</taxon>
        <taxon>Araneomorphae</taxon>
        <taxon>Entelegynae</taxon>
        <taxon>Araneoidea</taxon>
        <taxon>Araneidae</taxon>
        <taxon>Araneus</taxon>
    </lineage>
</organism>
<protein>
    <submittedName>
        <fullName evidence="1">Uncharacterized protein</fullName>
    </submittedName>
</protein>
<evidence type="ECO:0000313" key="2">
    <source>
        <dbReference type="Proteomes" id="UP000499080"/>
    </source>
</evidence>
<accession>A0A4Y2MH56</accession>
<reference evidence="1 2" key="1">
    <citation type="journal article" date="2019" name="Sci. Rep.">
        <title>Orb-weaving spider Araneus ventricosus genome elucidates the spidroin gene catalogue.</title>
        <authorList>
            <person name="Kono N."/>
            <person name="Nakamura H."/>
            <person name="Ohtoshi R."/>
            <person name="Moran D.A.P."/>
            <person name="Shinohara A."/>
            <person name="Yoshida Y."/>
            <person name="Fujiwara M."/>
            <person name="Mori M."/>
            <person name="Tomita M."/>
            <person name="Arakawa K."/>
        </authorList>
    </citation>
    <scope>NUCLEOTIDE SEQUENCE [LARGE SCALE GENOMIC DNA]</scope>
</reference>
<dbReference type="EMBL" id="BGPR01007293">
    <property type="protein sequence ID" value="GBN25812.1"/>
    <property type="molecule type" value="Genomic_DNA"/>
</dbReference>
<sequence>METRLLWLKIIVQNRISDLKATYESLAERSNITTTTQQTVVVKKKQNLVSPKSSDGNPFSAENYCSKQKILTERDICEGFCRTKA</sequence>
<proteinExistence type="predicted"/>
<gene>
    <name evidence="1" type="ORF">AVEN_149735_1</name>
</gene>